<gene>
    <name evidence="9" type="ORF">COCSUDRAFT_61296</name>
</gene>
<keyword evidence="6" id="KW-0624">Polysaccharide degradation</keyword>
<evidence type="ECO:0000313" key="9">
    <source>
        <dbReference type="EMBL" id="EIE25050.1"/>
    </source>
</evidence>
<name>I0Z331_COCSC</name>
<reference evidence="9 10" key="1">
    <citation type="journal article" date="2012" name="Genome Biol.">
        <title>The genome of the polar eukaryotic microalga coccomyxa subellipsoidea reveals traits of cold adaptation.</title>
        <authorList>
            <person name="Blanc G."/>
            <person name="Agarkova I."/>
            <person name="Grimwood J."/>
            <person name="Kuo A."/>
            <person name="Brueggeman A."/>
            <person name="Dunigan D."/>
            <person name="Gurnon J."/>
            <person name="Ladunga I."/>
            <person name="Lindquist E."/>
            <person name="Lucas S."/>
            <person name="Pangilinan J."/>
            <person name="Proschold T."/>
            <person name="Salamov A."/>
            <person name="Schmutz J."/>
            <person name="Weeks D."/>
            <person name="Yamada T."/>
            <person name="Claverie J.M."/>
            <person name="Grigoriev I."/>
            <person name="Van Etten J."/>
            <person name="Lomsadze A."/>
            <person name="Borodovsky M."/>
        </authorList>
    </citation>
    <scope>NUCLEOTIDE SEQUENCE [LARGE SCALE GENOMIC DNA]</scope>
    <source>
        <strain evidence="9 10">C-169</strain>
    </source>
</reference>
<evidence type="ECO:0000256" key="4">
    <source>
        <dbReference type="ARBA" id="ARBA00023277"/>
    </source>
</evidence>
<feature type="compositionally biased region" description="Pro residues" evidence="7">
    <location>
        <begin position="698"/>
        <end position="712"/>
    </location>
</feature>
<keyword evidence="5" id="KW-0326">Glycosidase</keyword>
<dbReference type="GeneID" id="17043053"/>
<dbReference type="eggNOG" id="ENOG502QQ2D">
    <property type="taxonomic scope" value="Eukaryota"/>
</dbReference>
<dbReference type="Pfam" id="PF00150">
    <property type="entry name" value="Cellulase"/>
    <property type="match status" value="1"/>
</dbReference>
<evidence type="ECO:0000313" key="10">
    <source>
        <dbReference type="Proteomes" id="UP000007264"/>
    </source>
</evidence>
<dbReference type="GO" id="GO:0004553">
    <property type="term" value="F:hydrolase activity, hydrolyzing O-glycosyl compounds"/>
    <property type="evidence" value="ECO:0007669"/>
    <property type="project" value="InterPro"/>
</dbReference>
<keyword evidence="3" id="KW-0136">Cellulose degradation</keyword>
<comment type="caution">
    <text evidence="9">The sequence shown here is derived from an EMBL/GenBank/DDBJ whole genome shotgun (WGS) entry which is preliminary data.</text>
</comment>
<feature type="domain" description="Glycoside hydrolase family 5" evidence="8">
    <location>
        <begin position="402"/>
        <end position="645"/>
    </location>
</feature>
<dbReference type="PROSITE" id="PS00659">
    <property type="entry name" value="GLYCOSYL_HYDROL_F5"/>
    <property type="match status" value="1"/>
</dbReference>
<evidence type="ECO:0000256" key="5">
    <source>
        <dbReference type="ARBA" id="ARBA00023295"/>
    </source>
</evidence>
<evidence type="ECO:0000256" key="6">
    <source>
        <dbReference type="ARBA" id="ARBA00023326"/>
    </source>
</evidence>
<dbReference type="EMBL" id="AGSI01000004">
    <property type="protein sequence ID" value="EIE25050.1"/>
    <property type="molecule type" value="Genomic_DNA"/>
</dbReference>
<evidence type="ECO:0000256" key="2">
    <source>
        <dbReference type="ARBA" id="ARBA00022801"/>
    </source>
</evidence>
<dbReference type="RefSeq" id="XP_005649594.1">
    <property type="nucleotide sequence ID" value="XM_005649537.1"/>
</dbReference>
<dbReference type="Proteomes" id="UP000007264">
    <property type="component" value="Unassembled WGS sequence"/>
</dbReference>
<keyword evidence="4" id="KW-0119">Carbohydrate metabolism</keyword>
<dbReference type="SUPFAM" id="SSF51445">
    <property type="entry name" value="(Trans)glycosidases"/>
    <property type="match status" value="1"/>
</dbReference>
<sequence length="839" mass="92603">MSLNIFEIFAAGDQEPSSTQEISFTCKASSASCPAVPATSSTGPGDLAGKLQGLPLLQSIGNRTFNPQFKPIIVPPPLVKPADFYDARNDPKKYSCEVVVLPYLSFVLESNMSRFIPSARGRPLKWRAVLQLAVHNMLPVDLPPGWNITLQTSKYNYTDVYNARLLTYDARSNKATFQAWRPYLTLSKQENSIIKIMLVVEYSIAPQDLVPESVALNGAPCKVYFDTRQAATVKTRTQVDDKIVDQSIRRPGGHVSKEDIVAQFPWGTASPASPSGNQPISARDGILYGVDGNPVVLKGVNWFGFETGATMVAGLWAGYNSLTQDFATVVWRQKLLGFNAVRLPFSFQVLFNYGPTYLTDQCQAAGLGSIVQNVVPPGFGGAVEGSPSPYGSSCNVNVPNYSTYSRFLYVIKFYAANGFYVVLDNQFNLDTTAKDNPWQWLTWWKQLLNDVILDPQSKNRVMLDLLNEPDSQYFGWEQAGPLYLQAMDALYPISPTTLFLIEGSGQSWQGAMNWGDGFITDQNLINQRGMSNPNPFFTTLLSKPYLNNIVISPHYYPPSISKATSQFTGPNLWNRMSTSFGYLNKYGYGGHLFPIVIGESGSLYTDSNDIAMLSDMAKYLNNQGEANDGRHNPIPHLFWWAWNPNSADTGGLVSDPNWDTVLWNKVNWLIASINLSPWAFSGGFQGSASGEVASEQKPAPPPPPPPPPPRSPVMPSVSGSCTAQVYYGAPWNSIYVLPYMSIIRVTLKNTDTADIVPPYALQMWNPYYKYAAQPLNWEPSSMSNGAIDGNVTQPYAVLLAEGASYVNFNLLVGSTEADMLPWTVYLEGVSCKISRLELR</sequence>
<dbReference type="KEGG" id="csl:COCSUDRAFT_61296"/>
<comment type="similarity">
    <text evidence="1">Belongs to the glycosyl hydrolase 5 (cellulase A) family.</text>
</comment>
<dbReference type="Gene3D" id="3.20.20.80">
    <property type="entry name" value="Glycosidases"/>
    <property type="match status" value="1"/>
</dbReference>
<dbReference type="GO" id="GO:0030245">
    <property type="term" value="P:cellulose catabolic process"/>
    <property type="evidence" value="ECO:0007669"/>
    <property type="project" value="UniProtKB-KW"/>
</dbReference>
<dbReference type="InterPro" id="IPR018087">
    <property type="entry name" value="Glyco_hydro_5_CS"/>
</dbReference>
<dbReference type="PANTHER" id="PTHR35923:SF2">
    <property type="entry name" value="ENDOGLUCANASE"/>
    <property type="match status" value="1"/>
</dbReference>
<accession>I0Z331</accession>
<organism evidence="9 10">
    <name type="scientific">Coccomyxa subellipsoidea (strain C-169)</name>
    <name type="common">Green microalga</name>
    <dbReference type="NCBI Taxonomy" id="574566"/>
    <lineage>
        <taxon>Eukaryota</taxon>
        <taxon>Viridiplantae</taxon>
        <taxon>Chlorophyta</taxon>
        <taxon>core chlorophytes</taxon>
        <taxon>Trebouxiophyceae</taxon>
        <taxon>Trebouxiophyceae incertae sedis</taxon>
        <taxon>Coccomyxaceae</taxon>
        <taxon>Coccomyxa</taxon>
        <taxon>Coccomyxa subellipsoidea</taxon>
    </lineage>
</organism>
<protein>
    <submittedName>
        <fullName evidence="9">Glycoside hydrolase</fullName>
    </submittedName>
</protein>
<dbReference type="InterPro" id="IPR017853">
    <property type="entry name" value="GH"/>
</dbReference>
<evidence type="ECO:0000256" key="3">
    <source>
        <dbReference type="ARBA" id="ARBA00023001"/>
    </source>
</evidence>
<keyword evidence="10" id="KW-1185">Reference proteome</keyword>
<dbReference type="AlphaFoldDB" id="I0Z331"/>
<keyword evidence="2 9" id="KW-0378">Hydrolase</keyword>
<dbReference type="STRING" id="574566.I0Z331"/>
<evidence type="ECO:0000256" key="7">
    <source>
        <dbReference type="SAM" id="MobiDB-lite"/>
    </source>
</evidence>
<dbReference type="OrthoDB" id="442731at2759"/>
<dbReference type="InterPro" id="IPR001547">
    <property type="entry name" value="Glyco_hydro_5"/>
</dbReference>
<proteinExistence type="inferred from homology"/>
<feature type="region of interest" description="Disordered" evidence="7">
    <location>
        <begin position="687"/>
        <end position="716"/>
    </location>
</feature>
<evidence type="ECO:0000256" key="1">
    <source>
        <dbReference type="ARBA" id="ARBA00005641"/>
    </source>
</evidence>
<evidence type="ECO:0000259" key="8">
    <source>
        <dbReference type="Pfam" id="PF00150"/>
    </source>
</evidence>
<dbReference type="PANTHER" id="PTHR35923">
    <property type="entry name" value="MAJOR EXTRACELLULAR ENDOGLUCANASE"/>
    <property type="match status" value="1"/>
</dbReference>